<dbReference type="EMBL" id="JBHTOH010000024">
    <property type="protein sequence ID" value="MFD1410722.1"/>
    <property type="molecule type" value="Genomic_DNA"/>
</dbReference>
<dbReference type="InterPro" id="IPR001387">
    <property type="entry name" value="Cro/C1-type_HTH"/>
</dbReference>
<keyword evidence="2" id="KW-0396">Initiation factor</keyword>
<proteinExistence type="predicted"/>
<keyword evidence="3" id="KW-1185">Reference proteome</keyword>
<gene>
    <name evidence="2" type="ORF">ACFQ4R_03715</name>
</gene>
<evidence type="ECO:0000259" key="1">
    <source>
        <dbReference type="PROSITE" id="PS50943"/>
    </source>
</evidence>
<dbReference type="SUPFAM" id="SSF47413">
    <property type="entry name" value="lambda repressor-like DNA-binding domains"/>
    <property type="match status" value="1"/>
</dbReference>
<organism evidence="2 3">
    <name type="scientific">Lapidilactobacillus gannanensis</name>
    <dbReference type="NCBI Taxonomy" id="2486002"/>
    <lineage>
        <taxon>Bacteria</taxon>
        <taxon>Bacillati</taxon>
        <taxon>Bacillota</taxon>
        <taxon>Bacilli</taxon>
        <taxon>Lactobacillales</taxon>
        <taxon>Lactobacillaceae</taxon>
        <taxon>Lapidilactobacillus</taxon>
    </lineage>
</organism>
<dbReference type="GO" id="GO:0003743">
    <property type="term" value="F:translation initiation factor activity"/>
    <property type="evidence" value="ECO:0007669"/>
    <property type="project" value="UniProtKB-KW"/>
</dbReference>
<dbReference type="InterPro" id="IPR010982">
    <property type="entry name" value="Lambda_DNA-bd_dom_sf"/>
</dbReference>
<comment type="caution">
    <text evidence="2">The sequence shown here is derived from an EMBL/GenBank/DDBJ whole genome shotgun (WGS) entry which is preliminary data.</text>
</comment>
<dbReference type="CDD" id="cd00093">
    <property type="entry name" value="HTH_XRE"/>
    <property type="match status" value="1"/>
</dbReference>
<keyword evidence="2" id="KW-0648">Protein biosynthesis</keyword>
<dbReference type="InterPro" id="IPR040819">
    <property type="entry name" value="Rol_Rep_N"/>
</dbReference>
<dbReference type="Pfam" id="PF01381">
    <property type="entry name" value="HTH_3"/>
    <property type="match status" value="1"/>
</dbReference>
<dbReference type="SMART" id="SM00530">
    <property type="entry name" value="HTH_XRE"/>
    <property type="match status" value="1"/>
</dbReference>
<protein>
    <submittedName>
        <fullName evidence="2">Replication initiation factor domain-containing protein</fullName>
    </submittedName>
</protein>
<dbReference type="Gene3D" id="1.10.260.40">
    <property type="entry name" value="lambda repressor-like DNA-binding domains"/>
    <property type="match status" value="1"/>
</dbReference>
<accession>A0ABW4BMR2</accession>
<feature type="domain" description="HTH cro/C1-type" evidence="1">
    <location>
        <begin position="13"/>
        <end position="56"/>
    </location>
</feature>
<dbReference type="Proteomes" id="UP001597191">
    <property type="component" value="Unassembled WGS sequence"/>
</dbReference>
<dbReference type="PROSITE" id="PS50943">
    <property type="entry name" value="HTH_CROC1"/>
    <property type="match status" value="1"/>
</dbReference>
<dbReference type="Pfam" id="PF18106">
    <property type="entry name" value="Rol_Rep_N"/>
    <property type="match status" value="1"/>
</dbReference>
<dbReference type="RefSeq" id="WP_125650367.1">
    <property type="nucleotide sequence ID" value="NZ_JBHTOH010000024.1"/>
</dbReference>
<evidence type="ECO:0000313" key="3">
    <source>
        <dbReference type="Proteomes" id="UP001597191"/>
    </source>
</evidence>
<dbReference type="Pfam" id="PF02486">
    <property type="entry name" value="Rep_trans"/>
    <property type="match status" value="1"/>
</dbReference>
<reference evidence="3" key="1">
    <citation type="journal article" date="2019" name="Int. J. Syst. Evol. Microbiol.">
        <title>The Global Catalogue of Microorganisms (GCM) 10K type strain sequencing project: providing services to taxonomists for standard genome sequencing and annotation.</title>
        <authorList>
            <consortium name="The Broad Institute Genomics Platform"/>
            <consortium name="The Broad Institute Genome Sequencing Center for Infectious Disease"/>
            <person name="Wu L."/>
            <person name="Ma J."/>
        </authorList>
    </citation>
    <scope>NUCLEOTIDE SEQUENCE [LARGE SCALE GENOMIC DNA]</scope>
    <source>
        <strain evidence="3">CCM 8937</strain>
    </source>
</reference>
<evidence type="ECO:0000313" key="2">
    <source>
        <dbReference type="EMBL" id="MFD1410722.1"/>
    </source>
</evidence>
<dbReference type="InterPro" id="IPR003491">
    <property type="entry name" value="REP-like_C"/>
</dbReference>
<name>A0ABW4BMR2_9LACO</name>
<sequence>MEKLRNLSIAEAIKDYRTHRHLTLKEMADILKVSKSAVSRYESGKRRPDKKTMEEINTYMPWLVNDGNPLECVFDYVRVRIMDATVDEVITKLLNLNPKTFDDEGHGLLHYDSCLSRGHIKVLYDHNRVEGNSKGVLVEMTGQGCREYEVLLSYKKFDWNTFLVTAQQDFKCYFKRIDIAINDYYGIVDIPDLIEKTKRGEIGTRFKKVQFQGGMEIVNYDGETIMRDSGSSIYFGAPKSNLRIVFYQKDLETFEKTEVSHENYVPIKNRYEIRLMDDYAEDAVLNYCKFDHSFQSLTLGIIDYYICYYDPTASAGAEDRYEPWRQLIEDADEVQLKAKPKENNFDHSVTALTKQYGPTLSMLAAYQARTGDNLFEKIISEAKMKRRQEKMLDTKLGEFDEIYGDYDWGMNEEW</sequence>